<keyword evidence="2" id="KW-1185">Reference proteome</keyword>
<name>A0ACA9M426_9GLOM</name>
<sequence length="113" mass="13372">IPCNDALQNYFDHDEMVSPMVSSDEALTSDKTIDIHQMKPLVKPFRHGQNSFVRHHYKGYLEVEKDENDTRYQRNKENRGRSILKEKRKQYYDEESRGPEGSKKRDSNQEGPK</sequence>
<evidence type="ECO:0000313" key="2">
    <source>
        <dbReference type="Proteomes" id="UP000789860"/>
    </source>
</evidence>
<feature type="non-terminal residue" evidence="1">
    <location>
        <position position="113"/>
    </location>
</feature>
<reference evidence="1" key="1">
    <citation type="submission" date="2021-06" db="EMBL/GenBank/DDBJ databases">
        <authorList>
            <person name="Kallberg Y."/>
            <person name="Tangrot J."/>
            <person name="Rosling A."/>
        </authorList>
    </citation>
    <scope>NUCLEOTIDE SEQUENCE</scope>
    <source>
        <strain evidence="1">AU212A</strain>
    </source>
</reference>
<organism evidence="1 2">
    <name type="scientific">Scutellospora calospora</name>
    <dbReference type="NCBI Taxonomy" id="85575"/>
    <lineage>
        <taxon>Eukaryota</taxon>
        <taxon>Fungi</taxon>
        <taxon>Fungi incertae sedis</taxon>
        <taxon>Mucoromycota</taxon>
        <taxon>Glomeromycotina</taxon>
        <taxon>Glomeromycetes</taxon>
        <taxon>Diversisporales</taxon>
        <taxon>Gigasporaceae</taxon>
        <taxon>Scutellospora</taxon>
    </lineage>
</organism>
<dbReference type="EMBL" id="CAJVPM010009681">
    <property type="protein sequence ID" value="CAG8566238.1"/>
    <property type="molecule type" value="Genomic_DNA"/>
</dbReference>
<comment type="caution">
    <text evidence="1">The sequence shown here is derived from an EMBL/GenBank/DDBJ whole genome shotgun (WGS) entry which is preliminary data.</text>
</comment>
<dbReference type="Proteomes" id="UP000789860">
    <property type="component" value="Unassembled WGS sequence"/>
</dbReference>
<protein>
    <submittedName>
        <fullName evidence="1">2753_t:CDS:1</fullName>
    </submittedName>
</protein>
<accession>A0ACA9M426</accession>
<evidence type="ECO:0000313" key="1">
    <source>
        <dbReference type="EMBL" id="CAG8566238.1"/>
    </source>
</evidence>
<proteinExistence type="predicted"/>
<gene>
    <name evidence="1" type="ORF">SCALOS_LOCUS5684</name>
</gene>
<feature type="non-terminal residue" evidence="1">
    <location>
        <position position="1"/>
    </location>
</feature>